<dbReference type="GO" id="GO:0015774">
    <property type="term" value="P:polysaccharide transport"/>
    <property type="evidence" value="ECO:0007669"/>
    <property type="project" value="InterPro"/>
</dbReference>
<dbReference type="EMBL" id="LYXA01000001">
    <property type="protein sequence ID" value="OBU76973.1"/>
    <property type="molecule type" value="Genomic_DNA"/>
</dbReference>
<accession>A0A853MDJ1</accession>
<dbReference type="Proteomes" id="UP000093903">
    <property type="component" value="Unassembled WGS sequence"/>
</dbReference>
<reference evidence="1 2" key="1">
    <citation type="submission" date="2016-05" db="EMBL/GenBank/DDBJ databases">
        <title>First complete genome of the cyanobacterium Cylindrospermopsis raciborskii CS505, containing a circular chromosome and a single extrachromosomal element.</title>
        <authorList>
            <person name="Fuentes J."/>
            <person name="Tamames J."/>
            <person name="Allen E."/>
            <person name="Plominski A."/>
            <person name="Vasquez M."/>
        </authorList>
    </citation>
    <scope>NUCLEOTIDE SEQUENCE [LARGE SCALE GENOMIC DNA]</scope>
    <source>
        <strain evidence="1 2">CS505</strain>
    </source>
</reference>
<evidence type="ECO:0008006" key="3">
    <source>
        <dbReference type="Google" id="ProtNLM"/>
    </source>
</evidence>
<dbReference type="InterPro" id="IPR043148">
    <property type="entry name" value="TagF_C"/>
</dbReference>
<dbReference type="Pfam" id="PF05159">
    <property type="entry name" value="Capsule_synth"/>
    <property type="match status" value="1"/>
</dbReference>
<dbReference type="AlphaFoldDB" id="A0A853MDJ1"/>
<dbReference type="Gene3D" id="3.40.50.12580">
    <property type="match status" value="1"/>
</dbReference>
<name>A0A853MDJ1_9CYAN</name>
<dbReference type="RefSeq" id="WP_006279011.1">
    <property type="nucleotide sequence ID" value="NZ_ACYA01000087.1"/>
</dbReference>
<dbReference type="GO" id="GO:0000271">
    <property type="term" value="P:polysaccharide biosynthetic process"/>
    <property type="evidence" value="ECO:0007669"/>
    <property type="project" value="InterPro"/>
</dbReference>
<gene>
    <name evidence="1" type="ORF">A9P98_12195</name>
</gene>
<proteinExistence type="predicted"/>
<evidence type="ECO:0000313" key="2">
    <source>
        <dbReference type="Proteomes" id="UP000093903"/>
    </source>
</evidence>
<dbReference type="InterPro" id="IPR007833">
    <property type="entry name" value="Capsule_polysaccharide_synth"/>
</dbReference>
<organism evidence="1 2">
    <name type="scientific">Cylindrospermopsis raciborskii CS-505</name>
    <dbReference type="NCBI Taxonomy" id="533240"/>
    <lineage>
        <taxon>Bacteria</taxon>
        <taxon>Bacillati</taxon>
        <taxon>Cyanobacteriota</taxon>
        <taxon>Cyanophyceae</taxon>
        <taxon>Nostocales</taxon>
        <taxon>Aphanizomenonaceae</taxon>
        <taxon>Cylindrospermopsis</taxon>
    </lineage>
</organism>
<protein>
    <recommendedName>
        <fullName evidence="3">Capsule polysaccharide biosynthesis</fullName>
    </recommendedName>
</protein>
<comment type="caution">
    <text evidence="1">The sequence shown here is derived from an EMBL/GenBank/DDBJ whole genome shotgun (WGS) entry which is preliminary data.</text>
</comment>
<dbReference type="SUPFAM" id="SSF53756">
    <property type="entry name" value="UDP-Glycosyltransferase/glycogen phosphorylase"/>
    <property type="match status" value="1"/>
</dbReference>
<sequence length="515" mass="59467">MTTLSPLKGNYFIENLSSILKTKIMDTLVIECYAHYVHLATAGEIAVSEYYRGEDVGFVFIHSNNPDNPFFSRDFLKRISYNLRGTSCRNLVSKLERKLLKVGIKVCRDNYLERSLLDNIKEFSLNFPNNLEELKNCSYQGAKLGLATASSLISCTRHSNPNIEDYRQLVELYLHESAVVFEKSRITLEKLNPRKVISFNGRFACSSAIFQAALQLGIMVQYHERGATFDRYEIFDEMPHKFSYIRDKIRRFWADCYLSYHDKLHLAHRFFQIKREGYGVGWYSFVDKQEKGLVPTGTTKNKIVYFSSSDDEFAAVGDFYTKHIFDDQKQAINTLISWVSKQENSVLVVRVHPHVQQKHPEDQKYWSSLSGEKVTLITSESPIDSYALIDWSDIVVTYGSTVGIEATYWGKPSILIGDALYSGFGCVYEPKSLNELFELLDPLNRPSNLDQETCLPYGLYFMSFGKSYKYYKPENLFTGEFLGDKLTFYPEWVDALRPLKTLLKGKLRNFSKRKT</sequence>
<evidence type="ECO:0000313" key="1">
    <source>
        <dbReference type="EMBL" id="OBU76973.1"/>
    </source>
</evidence>